<gene>
    <name evidence="2" type="ORF">I4J89_15280</name>
</gene>
<keyword evidence="3" id="KW-1185">Reference proteome</keyword>
<feature type="region of interest" description="Disordered" evidence="1">
    <location>
        <begin position="1"/>
        <end position="51"/>
    </location>
</feature>
<evidence type="ECO:0000313" key="2">
    <source>
        <dbReference type="EMBL" id="MBG0562818.1"/>
    </source>
</evidence>
<reference evidence="2" key="1">
    <citation type="submission" date="2020-11" db="EMBL/GenBank/DDBJ databases">
        <title>Isolation and identification of active actinomycetes.</title>
        <authorList>
            <person name="Sun X."/>
        </authorList>
    </citation>
    <scope>NUCLEOTIDE SEQUENCE</scope>
    <source>
        <strain evidence="2">NEAU-A11</strain>
    </source>
</reference>
<sequence>MTIAIGTSTPSTVRETHAAWLRRREDSRPHPWRLMTEPAARDEQAAGAEQD</sequence>
<organism evidence="2 3">
    <name type="scientific">Actinoplanes aureus</name>
    <dbReference type="NCBI Taxonomy" id="2792083"/>
    <lineage>
        <taxon>Bacteria</taxon>
        <taxon>Bacillati</taxon>
        <taxon>Actinomycetota</taxon>
        <taxon>Actinomycetes</taxon>
        <taxon>Micromonosporales</taxon>
        <taxon>Micromonosporaceae</taxon>
        <taxon>Actinoplanes</taxon>
    </lineage>
</organism>
<protein>
    <submittedName>
        <fullName evidence="2">Uncharacterized protein</fullName>
    </submittedName>
</protein>
<feature type="compositionally biased region" description="Basic and acidic residues" evidence="1">
    <location>
        <begin position="14"/>
        <end position="29"/>
    </location>
</feature>
<evidence type="ECO:0000313" key="3">
    <source>
        <dbReference type="Proteomes" id="UP000598146"/>
    </source>
</evidence>
<dbReference type="Proteomes" id="UP000598146">
    <property type="component" value="Unassembled WGS sequence"/>
</dbReference>
<comment type="caution">
    <text evidence="2">The sequence shown here is derived from an EMBL/GenBank/DDBJ whole genome shotgun (WGS) entry which is preliminary data.</text>
</comment>
<proteinExistence type="predicted"/>
<accession>A0A931CB19</accession>
<dbReference type="AlphaFoldDB" id="A0A931CB19"/>
<feature type="compositionally biased region" description="Polar residues" evidence="1">
    <location>
        <begin position="1"/>
        <end position="13"/>
    </location>
</feature>
<name>A0A931CB19_9ACTN</name>
<dbReference type="RefSeq" id="WP_196414612.1">
    <property type="nucleotide sequence ID" value="NZ_JADQTO010000006.1"/>
</dbReference>
<evidence type="ECO:0000256" key="1">
    <source>
        <dbReference type="SAM" id="MobiDB-lite"/>
    </source>
</evidence>
<dbReference type="EMBL" id="JADQTO010000006">
    <property type="protein sequence ID" value="MBG0562818.1"/>
    <property type="molecule type" value="Genomic_DNA"/>
</dbReference>